<evidence type="ECO:0000313" key="2">
    <source>
        <dbReference type="EMBL" id="OGD78597.1"/>
    </source>
</evidence>
<evidence type="ECO:0000313" key="3">
    <source>
        <dbReference type="Proteomes" id="UP000176682"/>
    </source>
</evidence>
<keyword evidence="1" id="KW-0812">Transmembrane</keyword>
<evidence type="ECO:0000256" key="1">
    <source>
        <dbReference type="SAM" id="Phobius"/>
    </source>
</evidence>
<keyword evidence="1" id="KW-0472">Membrane</keyword>
<accession>A0A1F5FGD2</accession>
<feature type="transmembrane region" description="Helical" evidence="1">
    <location>
        <begin position="41"/>
        <end position="62"/>
    </location>
</feature>
<dbReference type="Proteomes" id="UP000176682">
    <property type="component" value="Unassembled WGS sequence"/>
</dbReference>
<reference evidence="2 3" key="1">
    <citation type="journal article" date="2016" name="Nat. Commun.">
        <title>Thousands of microbial genomes shed light on interconnected biogeochemical processes in an aquifer system.</title>
        <authorList>
            <person name="Anantharaman K."/>
            <person name="Brown C.T."/>
            <person name="Hug L.A."/>
            <person name="Sharon I."/>
            <person name="Castelle C.J."/>
            <person name="Probst A.J."/>
            <person name="Thomas B.C."/>
            <person name="Singh A."/>
            <person name="Wilkins M.J."/>
            <person name="Karaoz U."/>
            <person name="Brodie E.L."/>
            <person name="Williams K.H."/>
            <person name="Hubbard S.S."/>
            <person name="Banfield J.F."/>
        </authorList>
    </citation>
    <scope>NUCLEOTIDE SEQUENCE [LARGE SCALE GENOMIC DNA]</scope>
</reference>
<name>A0A1F5FGD2_9BACT</name>
<gene>
    <name evidence="2" type="ORF">A2368_04370</name>
</gene>
<dbReference type="EMBL" id="MFAM01000041">
    <property type="protein sequence ID" value="OGD78597.1"/>
    <property type="molecule type" value="Genomic_DNA"/>
</dbReference>
<organism evidence="2 3">
    <name type="scientific">Candidatus Collierbacteria bacterium RIFOXYB1_FULL_49_13</name>
    <dbReference type="NCBI Taxonomy" id="1817728"/>
    <lineage>
        <taxon>Bacteria</taxon>
        <taxon>Candidatus Collieribacteriota</taxon>
    </lineage>
</organism>
<proteinExistence type="predicted"/>
<dbReference type="AlphaFoldDB" id="A0A1F5FGD2"/>
<keyword evidence="1" id="KW-1133">Transmembrane helix</keyword>
<feature type="transmembrane region" description="Helical" evidence="1">
    <location>
        <begin position="6"/>
        <end position="29"/>
    </location>
</feature>
<sequence>MLDILFIAIAAVITAAGIVFTGVLSLSIFDDFTEPSLFEKVTAYIFIFLGAAILIILIGVFLLICSPFYFIYLLLSNLISLFHHPKRKRKGKPKV</sequence>
<comment type="caution">
    <text evidence="2">The sequence shown here is derived from an EMBL/GenBank/DDBJ whole genome shotgun (WGS) entry which is preliminary data.</text>
</comment>
<protein>
    <submittedName>
        <fullName evidence="2">Uncharacterized protein</fullName>
    </submittedName>
</protein>